<keyword evidence="3" id="KW-1185">Reference proteome</keyword>
<evidence type="ECO:0000313" key="2">
    <source>
        <dbReference type="EMBL" id="KAK7268914.1"/>
    </source>
</evidence>
<keyword evidence="1" id="KW-0812">Transmembrane</keyword>
<gene>
    <name evidence="2" type="ORF">RIF29_21624</name>
</gene>
<sequence>MYLWKHHSEHIILQPRLGHLPSLDMLNYLLSLIPSSIDDDVLGSWLKIMLMLDFVSYESQSHLLYYTLEEPSRVFMEFLKDGMKFQQLIGYFSHWALEYLNINLFLLLFGLPPSCLLPVILFIFITRIAKASQDNEQAKHTLISTSLAHEILPLVASKELDLPKLVTVRIDPLREDIEKIDGC</sequence>
<keyword evidence="1" id="KW-0472">Membrane</keyword>
<organism evidence="2 3">
    <name type="scientific">Crotalaria pallida</name>
    <name type="common">Smooth rattlebox</name>
    <name type="synonym">Crotalaria striata</name>
    <dbReference type="NCBI Taxonomy" id="3830"/>
    <lineage>
        <taxon>Eukaryota</taxon>
        <taxon>Viridiplantae</taxon>
        <taxon>Streptophyta</taxon>
        <taxon>Embryophyta</taxon>
        <taxon>Tracheophyta</taxon>
        <taxon>Spermatophyta</taxon>
        <taxon>Magnoliopsida</taxon>
        <taxon>eudicotyledons</taxon>
        <taxon>Gunneridae</taxon>
        <taxon>Pentapetalae</taxon>
        <taxon>rosids</taxon>
        <taxon>fabids</taxon>
        <taxon>Fabales</taxon>
        <taxon>Fabaceae</taxon>
        <taxon>Papilionoideae</taxon>
        <taxon>50 kb inversion clade</taxon>
        <taxon>genistoids sensu lato</taxon>
        <taxon>core genistoids</taxon>
        <taxon>Crotalarieae</taxon>
        <taxon>Crotalaria</taxon>
    </lineage>
</organism>
<name>A0AAN9I8M4_CROPI</name>
<reference evidence="2 3" key="1">
    <citation type="submission" date="2024-01" db="EMBL/GenBank/DDBJ databases">
        <title>The genomes of 5 underutilized Papilionoideae crops provide insights into root nodulation and disease resistanc.</title>
        <authorList>
            <person name="Yuan L."/>
        </authorList>
    </citation>
    <scope>NUCLEOTIDE SEQUENCE [LARGE SCALE GENOMIC DNA]</scope>
    <source>
        <strain evidence="2">ZHUSHIDOU_FW_LH</strain>
        <tissue evidence="2">Leaf</tissue>
    </source>
</reference>
<accession>A0AAN9I8M4</accession>
<feature type="transmembrane region" description="Helical" evidence="1">
    <location>
        <begin position="102"/>
        <end position="125"/>
    </location>
</feature>
<evidence type="ECO:0000256" key="1">
    <source>
        <dbReference type="SAM" id="Phobius"/>
    </source>
</evidence>
<dbReference type="EMBL" id="JAYWIO010000004">
    <property type="protein sequence ID" value="KAK7268914.1"/>
    <property type="molecule type" value="Genomic_DNA"/>
</dbReference>
<comment type="caution">
    <text evidence="2">The sequence shown here is derived from an EMBL/GenBank/DDBJ whole genome shotgun (WGS) entry which is preliminary data.</text>
</comment>
<dbReference type="AlphaFoldDB" id="A0AAN9I8M4"/>
<evidence type="ECO:0000313" key="3">
    <source>
        <dbReference type="Proteomes" id="UP001372338"/>
    </source>
</evidence>
<protein>
    <submittedName>
        <fullName evidence="2">Uncharacterized protein</fullName>
    </submittedName>
</protein>
<proteinExistence type="predicted"/>
<keyword evidence="1" id="KW-1133">Transmembrane helix</keyword>
<dbReference type="Proteomes" id="UP001372338">
    <property type="component" value="Unassembled WGS sequence"/>
</dbReference>